<proteinExistence type="predicted"/>
<dbReference type="AlphaFoldDB" id="A0A0P1AUK5"/>
<dbReference type="Proteomes" id="UP000054928">
    <property type="component" value="Unassembled WGS sequence"/>
</dbReference>
<accession>A0A0P1AUK5</accession>
<dbReference type="RefSeq" id="XP_024580947.1">
    <property type="nucleotide sequence ID" value="XM_024730696.1"/>
</dbReference>
<dbReference type="GeneID" id="36395984"/>
<evidence type="ECO:0000313" key="2">
    <source>
        <dbReference type="Proteomes" id="UP000054928"/>
    </source>
</evidence>
<protein>
    <submittedName>
        <fullName evidence="1">Uncharacterized protein</fullName>
    </submittedName>
</protein>
<sequence length="53" mass="6155">MQNISHLVVRLSKHDTEVLHGGVYKRKLHTVNDILCPIIVFTNEPRGYNVENR</sequence>
<dbReference type="EMBL" id="CCYD01001204">
    <property type="protein sequence ID" value="CEG44578.1"/>
    <property type="molecule type" value="Genomic_DNA"/>
</dbReference>
<reference evidence="2" key="1">
    <citation type="submission" date="2014-09" db="EMBL/GenBank/DDBJ databases">
        <authorList>
            <person name="Sharma Rahul"/>
            <person name="Thines Marco"/>
        </authorList>
    </citation>
    <scope>NUCLEOTIDE SEQUENCE [LARGE SCALE GENOMIC DNA]</scope>
</reference>
<keyword evidence="2" id="KW-1185">Reference proteome</keyword>
<name>A0A0P1AUK5_PLAHL</name>
<evidence type="ECO:0000313" key="1">
    <source>
        <dbReference type="EMBL" id="CEG44578.1"/>
    </source>
</evidence>
<organism evidence="1 2">
    <name type="scientific">Plasmopara halstedii</name>
    <name type="common">Downy mildew of sunflower</name>
    <dbReference type="NCBI Taxonomy" id="4781"/>
    <lineage>
        <taxon>Eukaryota</taxon>
        <taxon>Sar</taxon>
        <taxon>Stramenopiles</taxon>
        <taxon>Oomycota</taxon>
        <taxon>Peronosporomycetes</taxon>
        <taxon>Peronosporales</taxon>
        <taxon>Peronosporaceae</taxon>
        <taxon>Plasmopara</taxon>
    </lineage>
</organism>